<dbReference type="SUPFAM" id="SSF53474">
    <property type="entry name" value="alpha/beta-Hydrolases"/>
    <property type="match status" value="1"/>
</dbReference>
<dbReference type="CDD" id="cd00191">
    <property type="entry name" value="TY"/>
    <property type="match status" value="5"/>
</dbReference>
<protein>
    <recommendedName>
        <fullName evidence="3">Thyroglobulin</fullName>
    </recommendedName>
</protein>
<dbReference type="Gene3D" id="4.10.800.10">
    <property type="entry name" value="Thyroglobulin type-1"/>
    <property type="match status" value="5"/>
</dbReference>
<dbReference type="PROSITE" id="PS00484">
    <property type="entry name" value="THYROGLOBULIN_1_1"/>
    <property type="match status" value="3"/>
</dbReference>
<feature type="domain" description="Thyroglobulin type-1" evidence="16">
    <location>
        <begin position="634"/>
        <end position="685"/>
    </location>
</feature>
<dbReference type="InterPro" id="IPR019819">
    <property type="entry name" value="Carboxylesterase_B_CS"/>
</dbReference>
<dbReference type="InterPro" id="IPR011641">
    <property type="entry name" value="Tyr-kin_ephrin_A/B_rcpt-like"/>
</dbReference>
<keyword evidence="7" id="KW-0405">Iodination</keyword>
<keyword evidence="18" id="KW-1185">Reference proteome</keyword>
<dbReference type="Pfam" id="PF07699">
    <property type="entry name" value="Ephrin_rec_like"/>
    <property type="match status" value="1"/>
</dbReference>
<dbReference type="GO" id="GO:0005179">
    <property type="term" value="F:hormone activity"/>
    <property type="evidence" value="ECO:0007669"/>
    <property type="project" value="UniProtKB-KW"/>
</dbReference>
<comment type="caution">
    <text evidence="15">Lacks conserved residue(s) required for the propagation of feature annotation.</text>
</comment>
<gene>
    <name evidence="17" type="ORF">D9C73_016856</name>
</gene>
<evidence type="ECO:0000256" key="2">
    <source>
        <dbReference type="ARBA" id="ARBA00005964"/>
    </source>
</evidence>
<keyword evidence="10" id="KW-0677">Repeat</keyword>
<evidence type="ECO:0000256" key="15">
    <source>
        <dbReference type="PROSITE-ProRule" id="PRU00500"/>
    </source>
</evidence>
<dbReference type="EMBL" id="CM014091">
    <property type="protein sequence ID" value="TKS82747.1"/>
    <property type="molecule type" value="Genomic_DNA"/>
</dbReference>
<dbReference type="PROSITE" id="PS00941">
    <property type="entry name" value="CARBOXYLESTERASE_B_2"/>
    <property type="match status" value="1"/>
</dbReference>
<dbReference type="InterPro" id="IPR036857">
    <property type="entry name" value="Thyroglobulin_1_sf"/>
</dbReference>
<dbReference type="InterPro" id="IPR052001">
    <property type="entry name" value="MHC-II_Gamma/Thyroglobulin"/>
</dbReference>
<dbReference type="GO" id="GO:0042446">
    <property type="term" value="P:hormone biosynthetic process"/>
    <property type="evidence" value="ECO:0007669"/>
    <property type="project" value="UniProtKB-KW"/>
</dbReference>
<name>A0A4U5V4H9_COLLU</name>
<dbReference type="STRING" id="240159.A0A4U5V4H9"/>
<dbReference type="GO" id="GO:0005615">
    <property type="term" value="C:extracellular space"/>
    <property type="evidence" value="ECO:0007669"/>
    <property type="project" value="TreeGrafter"/>
</dbReference>
<evidence type="ECO:0000313" key="18">
    <source>
        <dbReference type="Proteomes" id="UP000298787"/>
    </source>
</evidence>
<keyword evidence="12 15" id="KW-1015">Disulfide bond</keyword>
<dbReference type="GO" id="GO:0006590">
    <property type="term" value="P:thyroid hormone generation"/>
    <property type="evidence" value="ECO:0007669"/>
    <property type="project" value="TreeGrafter"/>
</dbReference>
<keyword evidence="6" id="KW-0765">Sulfation</keyword>
<comment type="subunit">
    <text evidence="14">Monomer. Homodimer (via ChEL region); occurs in the endoplasmic reticulum and is required for export to the Golgi apparatus. Homooligomer; disulfide-linked; stored in this form in the thyroid follicle lumen.</text>
</comment>
<sequence>MLKVRRSLGLEPTALLLTVSHMFDDVTGHMFDDVTGHMFDDVTGHMFDDVRGQCWCVDQDGMELYGTRQSGSPLRCPGSCEVRSRRLLHASASHSPPQCAEDGSFLPVQCRFINMTDRTEVDLLHAFNRFPESFETFSSFRKFFPTVSSFCVELLLSQVYDSAFSSLQSGRSVSQTNIYRVLQRRMLGVRLAVTGHFRCPSPCEEERRVAMEASSVFVPSCETSGSFTSRQCQQGGQCWCVDPTGRELPGTRQHGDSLVCGSGPVDCLSQRRLALSRLFSGPVDPPNRASSGTSPSSSLSLVRPLKELLPVEADPISFLSHLTEVLHGLFPSVGGALQALARSSPRRLQENLFGGKFLKNAASFNFSGAVGQRGALGLDRLSSQTVSLKKNRELVQSVSRALEDPAFLSALQQTLRGLSGSQSVDEVHKQPGTVFIPSCTLGGGFQEVQCGGAECWCVDPRGQEVEGSRAAGRRPRCPSRCERERATALKVRENMAAGAEIHIPACSEDGDFLPLQCVGSRCFCVDGEGKRMLSGSAGGAITCVDRSTVKRPPSAGRCSEALAEVTAFIQEVKRIVTLSNSSHLPLGYGFLLAEGLRLTPEELQTSQSEEELQISDRLLSRSNAALRLAAFSSPSPCELQGIQCRPDGSFLPLQCDVTSCWCVSEDGQEVGGTRTPRQTGGTPSCDRPLCPAPTVSHGALVCHPAAGGRQSCDLVCHRGYQNSLPVSSFLCDAESLRWDGAQPLGGACQMSRPLQSVSSSQLWASSSSSCSQISRLQTLLFNMMTSRGLCSAQGLLGNIRSELTSEPKLVSMETAVFGCSRGYRLSGDGEGCVVCPPGSFSSEGACLLCPEGTYQDEEGRDFCDRCPRGSSPAGASSVNQCVTECQRRGLRCSERGDFLSAQPDFLSGRWRCDQVCVCVSGAESPSGLRMMKALSGVFRTQVFSGRTSLSDAHRFCQDGCRRDACCDGFILNQNTLNGGSLLCGWLRAPSVLMCGDQDWDMIGQGAANRICGAGLTYNEQQKNFLFDFGGQTFAITDSALPPDSKNKKDYQASIVSFQRVYLNTGCDAEPLCSVADLRDADSAGFFSCSLLPDSRVLGVQTCGEDTTTWRTQDCRPSAVKTTPDPFGWYQKPACQEAESCVAVTISEVESATRCVLYPDTTACGLSSAPSSSSHTSSCRLVIREPAPRCNLRTGEPISQSRRTVTQSGADKHFVFLISGCHWLRPSPSRDMGRCTVSPWKQPWAQTGRRSFSSWESRTPVHQSDHSALKLLNQLIGREPGTPPNPASNEDCLYLNVFTPAAQRGRVPVLVYFFNPSANQNTGLLDGSALAAVGNIVVVTASYRTAALGFLSTGVSGSSGLHGNYGLSDQEAVLSLGSCPHLTANDVDGRFCVLPVTGSDSAHLQATGHRSRQRARLRDPHLDDGELAACLRAAPVGALNAAQTKPSLRRVDLLLNLTSEHDGLLGGLAGSRSEVTVRYSYYNVNETSLSPPHTFPFRVSLPVQDFELCMVGLTVRRRSTRLSALARWRSAGSDVLKEAAAWFYSLDHSPSAAGYNLFLQSAQQRHQVRYSTHFLPTCSPARSER</sequence>
<dbReference type="PANTHER" id="PTHR14093:SF19">
    <property type="entry name" value="THYROGLOBULIN"/>
    <property type="match status" value="1"/>
</dbReference>
<evidence type="ECO:0000256" key="5">
    <source>
        <dbReference type="ARBA" id="ARBA00022534"/>
    </source>
</evidence>
<evidence type="ECO:0000256" key="12">
    <source>
        <dbReference type="ARBA" id="ARBA00023157"/>
    </source>
</evidence>
<dbReference type="SUPFAM" id="SSF57610">
    <property type="entry name" value="Thyroglobulin type-1 domain"/>
    <property type="match status" value="5"/>
</dbReference>
<dbReference type="Pfam" id="PF00135">
    <property type="entry name" value="COesterase"/>
    <property type="match status" value="1"/>
</dbReference>
<proteinExistence type="inferred from homology"/>
<evidence type="ECO:0000256" key="8">
    <source>
        <dbReference type="ARBA" id="ARBA00022702"/>
    </source>
</evidence>
<evidence type="ECO:0000256" key="1">
    <source>
        <dbReference type="ARBA" id="ARBA00004613"/>
    </source>
</evidence>
<dbReference type="SMART" id="SM01411">
    <property type="entry name" value="Ephrin_rec_like"/>
    <property type="match status" value="1"/>
</dbReference>
<keyword evidence="13" id="KW-0325">Glycoprotein</keyword>
<evidence type="ECO:0000256" key="11">
    <source>
        <dbReference type="ARBA" id="ARBA00022920"/>
    </source>
</evidence>
<dbReference type="InterPro" id="IPR029058">
    <property type="entry name" value="AB_hydrolase_fold"/>
</dbReference>
<feature type="domain" description="Thyroglobulin type-1" evidence="16">
    <location>
        <begin position="478"/>
        <end position="543"/>
    </location>
</feature>
<evidence type="ECO:0000313" key="17">
    <source>
        <dbReference type="EMBL" id="TKS82747.1"/>
    </source>
</evidence>
<dbReference type="Gene3D" id="2.10.50.10">
    <property type="entry name" value="Tumor Necrosis Factor Receptor, subunit A, domain 2"/>
    <property type="match status" value="1"/>
</dbReference>
<dbReference type="PROSITE" id="PS51162">
    <property type="entry name" value="THYROGLOBULIN_1_2"/>
    <property type="match status" value="4"/>
</dbReference>
<dbReference type="Proteomes" id="UP000298787">
    <property type="component" value="Chromosome 14"/>
</dbReference>
<evidence type="ECO:0000256" key="14">
    <source>
        <dbReference type="ARBA" id="ARBA00046595"/>
    </source>
</evidence>
<evidence type="ECO:0000256" key="6">
    <source>
        <dbReference type="ARBA" id="ARBA00022641"/>
    </source>
</evidence>
<organism evidence="17 18">
    <name type="scientific">Collichthys lucidus</name>
    <name type="common">Big head croaker</name>
    <name type="synonym">Sciaena lucida</name>
    <dbReference type="NCBI Taxonomy" id="240159"/>
    <lineage>
        <taxon>Eukaryota</taxon>
        <taxon>Metazoa</taxon>
        <taxon>Chordata</taxon>
        <taxon>Craniata</taxon>
        <taxon>Vertebrata</taxon>
        <taxon>Euteleostomi</taxon>
        <taxon>Actinopterygii</taxon>
        <taxon>Neopterygii</taxon>
        <taxon>Teleostei</taxon>
        <taxon>Neoteleostei</taxon>
        <taxon>Acanthomorphata</taxon>
        <taxon>Eupercaria</taxon>
        <taxon>Sciaenidae</taxon>
        <taxon>Collichthys</taxon>
    </lineage>
</organism>
<comment type="similarity">
    <text evidence="2">Belongs to the type-B carboxylesterase/lipase family.</text>
</comment>
<evidence type="ECO:0000256" key="4">
    <source>
        <dbReference type="ARBA" id="ARBA00022525"/>
    </source>
</evidence>
<evidence type="ECO:0000259" key="16">
    <source>
        <dbReference type="PROSITE" id="PS51162"/>
    </source>
</evidence>
<evidence type="ECO:0000256" key="3">
    <source>
        <dbReference type="ARBA" id="ARBA00017326"/>
    </source>
</evidence>
<keyword evidence="5" id="KW-0893">Thyroid hormones biosynthesis</keyword>
<dbReference type="SMART" id="SM00211">
    <property type="entry name" value="TY"/>
    <property type="match status" value="5"/>
</dbReference>
<dbReference type="InterPro" id="IPR002018">
    <property type="entry name" value="CarbesteraseB"/>
</dbReference>
<accession>A0A4U5V4H9</accession>
<evidence type="ECO:0000256" key="13">
    <source>
        <dbReference type="ARBA" id="ARBA00023180"/>
    </source>
</evidence>
<keyword evidence="8" id="KW-0372">Hormone</keyword>
<evidence type="ECO:0000256" key="7">
    <source>
        <dbReference type="ARBA" id="ARBA00022653"/>
    </source>
</evidence>
<evidence type="ECO:0000256" key="10">
    <source>
        <dbReference type="ARBA" id="ARBA00022737"/>
    </source>
</evidence>
<dbReference type="Pfam" id="PF00086">
    <property type="entry name" value="Thyroglobulin_1"/>
    <property type="match status" value="5"/>
</dbReference>
<comment type="subcellular location">
    <subcellularLocation>
        <location evidence="1">Secreted</location>
    </subcellularLocation>
</comment>
<keyword evidence="11" id="KW-0795">Thyroid hormone</keyword>
<feature type="domain" description="Thyroglobulin type-1" evidence="16">
    <location>
        <begin position="422"/>
        <end position="477"/>
    </location>
</feature>
<dbReference type="InterPro" id="IPR000716">
    <property type="entry name" value="Thyroglobulin_1"/>
</dbReference>
<dbReference type="Gene3D" id="3.40.50.1820">
    <property type="entry name" value="alpha/beta hydrolase"/>
    <property type="match status" value="1"/>
</dbReference>
<feature type="disulfide bond" evidence="15">
    <location>
        <begin position="457"/>
        <end position="477"/>
    </location>
</feature>
<keyword evidence="9" id="KW-0732">Signal</keyword>
<evidence type="ECO:0000256" key="9">
    <source>
        <dbReference type="ARBA" id="ARBA00022729"/>
    </source>
</evidence>
<keyword evidence="4" id="KW-0964">Secreted</keyword>
<reference evidence="17 18" key="1">
    <citation type="submission" date="2019-01" db="EMBL/GenBank/DDBJ databases">
        <title>Genome Assembly of Collichthys lucidus.</title>
        <authorList>
            <person name="Cai M."/>
            <person name="Xiao S."/>
        </authorList>
    </citation>
    <scope>NUCLEOTIDE SEQUENCE [LARGE SCALE GENOMIC DNA]</scope>
    <source>
        <strain evidence="17">JT15FE1705JMU</strain>
        <tissue evidence="17">Muscle</tissue>
    </source>
</reference>
<feature type="domain" description="Thyroglobulin type-1" evidence="16">
    <location>
        <begin position="200"/>
        <end position="267"/>
    </location>
</feature>
<dbReference type="PANTHER" id="PTHR14093">
    <property type="entry name" value="HLA CLASS II GAMMA CHAIN"/>
    <property type="match status" value="1"/>
</dbReference>